<dbReference type="PANTHER" id="PTHR45937">
    <property type="entry name" value="ASPARAGINE SYNTHETASE DOMAIN-CONTAINING PROTEIN 1"/>
    <property type="match status" value="1"/>
</dbReference>
<dbReference type="Proteomes" id="UP000214365">
    <property type="component" value="Unassembled WGS sequence"/>
</dbReference>
<dbReference type="RefSeq" id="XP_020120088.1">
    <property type="nucleotide sequence ID" value="XM_020266900.1"/>
</dbReference>
<dbReference type="AlphaFoldDB" id="A0A225B292"/>
<name>A0A225B292_TALAT</name>
<dbReference type="GeneID" id="31004366"/>
<dbReference type="Pfam" id="PF00733">
    <property type="entry name" value="Asn_synthase"/>
    <property type="match status" value="1"/>
</dbReference>
<dbReference type="STRING" id="1441469.A0A225B292"/>
<dbReference type="CDD" id="cd01991">
    <property type="entry name" value="Asn_synthase_B_C"/>
    <property type="match status" value="1"/>
</dbReference>
<keyword evidence="3" id="KW-0315">Glutamine amidotransferase</keyword>
<comment type="caution">
    <text evidence="5">The sequence shown here is derived from an EMBL/GenBank/DDBJ whole genome shotgun (WGS) entry which is preliminary data.</text>
</comment>
<dbReference type="OrthoDB" id="10252281at2759"/>
<dbReference type="InterPro" id="IPR014729">
    <property type="entry name" value="Rossmann-like_a/b/a_fold"/>
</dbReference>
<dbReference type="GO" id="GO:0006529">
    <property type="term" value="P:asparagine biosynthetic process"/>
    <property type="evidence" value="ECO:0007669"/>
    <property type="project" value="UniProtKB-KW"/>
</dbReference>
<evidence type="ECO:0000256" key="1">
    <source>
        <dbReference type="ARBA" id="ARBA00022605"/>
    </source>
</evidence>
<proteinExistence type="predicted"/>
<keyword evidence="6" id="KW-1185">Reference proteome</keyword>
<dbReference type="InterPro" id="IPR001962">
    <property type="entry name" value="Asn_synthase"/>
</dbReference>
<evidence type="ECO:0000259" key="4">
    <source>
        <dbReference type="Pfam" id="PF00733"/>
    </source>
</evidence>
<dbReference type="InterPro" id="IPR029055">
    <property type="entry name" value="Ntn_hydrolases_N"/>
</dbReference>
<sequence>MILFLQASDFFSSWKLVKVRAVMCGIFFSLSASEHVLPQEKTVTWLRNRGPDNYCTHLVKLECARRLETPETTPEAIYLTFISTVLALRGDHVTSQPLVDADTWKVCGQAVRGNDTEIVFQKLIEASRYHCDVGESEVGGVDDSVARLTDIISNITGPFSFVFYDGFRRRIFFSRDCLGRRALLHGHDDTGNLKICSVCDGSSPAPFEEVETDGLHMIDLSRISLLNDTPDGSHKVSYQVEVIPWSHKQTGRLLLRNPVSPMNRAVPSTEPPALTLSSICIQKLEHELRRSVETRVQYLPQLGLASPGLGAKIGILFSGGLDCTLLARLTHDIVPKDETVDLINVAFENPRVAAALKARKEKEENEEAISIYESCPDRITGRAGYAELRKVCPDRVWRFIAVDVPYQEFTAHREEVIQLMRPHNTEMDLSIAGALYFASRGQGNVANDDDINDTATYTTTARVLLSGLGADELFAGYGRHGIAFARKGFQGLIDEIDLDVSRLGKRNLGRDDRVISNWGREARFPFLDEEFVSWATQTPVWERCGFGTAQVQVATNNELNHIAETLDSEKKALRLLALKLGMLQTAQEKKRAIQFGSRTAKMESGKSKGTHTI</sequence>
<reference evidence="5 6" key="1">
    <citation type="submission" date="2015-06" db="EMBL/GenBank/DDBJ databases">
        <title>Talaromyces atroroseus IBT 11181 draft genome.</title>
        <authorList>
            <person name="Rasmussen K.B."/>
            <person name="Rasmussen S."/>
            <person name="Petersen B."/>
            <person name="Sicheritz-Ponten T."/>
            <person name="Mortensen U.H."/>
            <person name="Thrane U."/>
        </authorList>
    </citation>
    <scope>NUCLEOTIDE SEQUENCE [LARGE SCALE GENOMIC DNA]</scope>
    <source>
        <strain evidence="5 6">IBT 11181</strain>
    </source>
</reference>
<keyword evidence="2" id="KW-0061">Asparagine biosynthesis</keyword>
<keyword evidence="1" id="KW-0028">Amino-acid biosynthesis</keyword>
<evidence type="ECO:0000313" key="5">
    <source>
        <dbReference type="EMBL" id="OKL59967.1"/>
    </source>
</evidence>
<dbReference type="SUPFAM" id="SSF52402">
    <property type="entry name" value="Adenine nucleotide alpha hydrolases-like"/>
    <property type="match status" value="1"/>
</dbReference>
<dbReference type="PANTHER" id="PTHR45937:SF1">
    <property type="entry name" value="ASPARAGINE SYNTHETASE DOMAIN-CONTAINING PROTEIN 1"/>
    <property type="match status" value="1"/>
</dbReference>
<evidence type="ECO:0000256" key="3">
    <source>
        <dbReference type="ARBA" id="ARBA00022962"/>
    </source>
</evidence>
<organism evidence="5 6">
    <name type="scientific">Talaromyces atroroseus</name>
    <dbReference type="NCBI Taxonomy" id="1441469"/>
    <lineage>
        <taxon>Eukaryota</taxon>
        <taxon>Fungi</taxon>
        <taxon>Dikarya</taxon>
        <taxon>Ascomycota</taxon>
        <taxon>Pezizomycotina</taxon>
        <taxon>Eurotiomycetes</taxon>
        <taxon>Eurotiomycetidae</taxon>
        <taxon>Eurotiales</taxon>
        <taxon>Trichocomaceae</taxon>
        <taxon>Talaromyces</taxon>
        <taxon>Talaromyces sect. Trachyspermi</taxon>
    </lineage>
</organism>
<feature type="domain" description="Asparagine synthetase" evidence="4">
    <location>
        <begin position="498"/>
        <end position="540"/>
    </location>
</feature>
<dbReference type="InterPro" id="IPR051857">
    <property type="entry name" value="Asn_synthetase_domain"/>
</dbReference>
<gene>
    <name evidence="5" type="ORF">UA08_04611</name>
</gene>
<evidence type="ECO:0000256" key="2">
    <source>
        <dbReference type="ARBA" id="ARBA00022888"/>
    </source>
</evidence>
<protein>
    <recommendedName>
        <fullName evidence="4">Asparagine synthetase domain-containing protein</fullName>
    </recommendedName>
</protein>
<evidence type="ECO:0000313" key="6">
    <source>
        <dbReference type="Proteomes" id="UP000214365"/>
    </source>
</evidence>
<dbReference type="GO" id="GO:0004066">
    <property type="term" value="F:asparagine synthase (glutamine-hydrolyzing) activity"/>
    <property type="evidence" value="ECO:0007669"/>
    <property type="project" value="InterPro"/>
</dbReference>
<dbReference type="Gene3D" id="3.60.20.10">
    <property type="entry name" value="Glutamine Phosphoribosylpyrophosphate, subunit 1, domain 1"/>
    <property type="match status" value="1"/>
</dbReference>
<dbReference type="SUPFAM" id="SSF56235">
    <property type="entry name" value="N-terminal nucleophile aminohydrolases (Ntn hydrolases)"/>
    <property type="match status" value="1"/>
</dbReference>
<accession>A0A225B292</accession>
<dbReference type="Gene3D" id="3.40.50.620">
    <property type="entry name" value="HUPs"/>
    <property type="match status" value="1"/>
</dbReference>
<dbReference type="EMBL" id="LFMY01000006">
    <property type="protein sequence ID" value="OKL59967.1"/>
    <property type="molecule type" value="Genomic_DNA"/>
</dbReference>